<evidence type="ECO:0000313" key="2">
    <source>
        <dbReference type="Proteomes" id="UP000663879"/>
    </source>
</evidence>
<proteinExistence type="predicted"/>
<organism evidence="1 2">
    <name type="scientific">Brachionus calyciflorus</name>
    <dbReference type="NCBI Taxonomy" id="104777"/>
    <lineage>
        <taxon>Eukaryota</taxon>
        <taxon>Metazoa</taxon>
        <taxon>Spiralia</taxon>
        <taxon>Gnathifera</taxon>
        <taxon>Rotifera</taxon>
        <taxon>Eurotatoria</taxon>
        <taxon>Monogononta</taxon>
        <taxon>Pseudotrocha</taxon>
        <taxon>Ploima</taxon>
        <taxon>Brachionidae</taxon>
        <taxon>Brachionus</taxon>
    </lineage>
</organism>
<evidence type="ECO:0000313" key="1">
    <source>
        <dbReference type="EMBL" id="CAF0913345.1"/>
    </source>
</evidence>
<accession>A0A814AHH2</accession>
<reference evidence="1" key="1">
    <citation type="submission" date="2021-02" db="EMBL/GenBank/DDBJ databases">
        <authorList>
            <person name="Nowell W R."/>
        </authorList>
    </citation>
    <scope>NUCLEOTIDE SEQUENCE</scope>
    <source>
        <strain evidence="1">Ploen Becks lab</strain>
    </source>
</reference>
<sequence length="130" mass="14924">MPPKSKFSRSRTNNLVVFCQKIIIEVKIDEEMEVDVQSDINNNNQEFLFSSGSETDESDSDVFFPEEEMVSIDISLISQLLEFIQSSKPPKRWISVLIYCVLRQFNISFSNIDLFLSQLNLLTSSSSSQQ</sequence>
<keyword evidence="2" id="KW-1185">Reference proteome</keyword>
<dbReference type="AlphaFoldDB" id="A0A814AHH2"/>
<protein>
    <submittedName>
        <fullName evidence="1">Uncharacterized protein</fullName>
    </submittedName>
</protein>
<gene>
    <name evidence="1" type="ORF">OXX778_LOCUS12019</name>
</gene>
<dbReference type="EMBL" id="CAJNOC010002114">
    <property type="protein sequence ID" value="CAF0913345.1"/>
    <property type="molecule type" value="Genomic_DNA"/>
</dbReference>
<dbReference type="Proteomes" id="UP000663879">
    <property type="component" value="Unassembled WGS sequence"/>
</dbReference>
<comment type="caution">
    <text evidence="1">The sequence shown here is derived from an EMBL/GenBank/DDBJ whole genome shotgun (WGS) entry which is preliminary data.</text>
</comment>
<name>A0A814AHH2_9BILA</name>